<dbReference type="InterPro" id="IPR013324">
    <property type="entry name" value="RNA_pol_sigma_r3/r4-like"/>
</dbReference>
<dbReference type="Pfam" id="PF04542">
    <property type="entry name" value="Sigma70_r2"/>
    <property type="match status" value="1"/>
</dbReference>
<name>A0ABP8GUJ8_9ACTN</name>
<keyword evidence="9" id="KW-1185">Reference proteome</keyword>
<dbReference type="SUPFAM" id="SSF88946">
    <property type="entry name" value="Sigma2 domain of RNA polymerase sigma factors"/>
    <property type="match status" value="1"/>
</dbReference>
<dbReference type="InterPro" id="IPR014284">
    <property type="entry name" value="RNA_pol_sigma-70_dom"/>
</dbReference>
<evidence type="ECO:0000256" key="3">
    <source>
        <dbReference type="ARBA" id="ARBA00023082"/>
    </source>
</evidence>
<comment type="similarity">
    <text evidence="1">Belongs to the sigma-70 factor family. ECF subfamily.</text>
</comment>
<dbReference type="InterPro" id="IPR013249">
    <property type="entry name" value="RNA_pol_sigma70_r4_t2"/>
</dbReference>
<feature type="domain" description="RNA polymerase sigma-70 region 2" evidence="6">
    <location>
        <begin position="45"/>
        <end position="109"/>
    </location>
</feature>
<feature type="domain" description="RNA polymerase sigma factor 70 region 4 type 2" evidence="7">
    <location>
        <begin position="146"/>
        <end position="195"/>
    </location>
</feature>
<evidence type="ECO:0000256" key="4">
    <source>
        <dbReference type="ARBA" id="ARBA00023163"/>
    </source>
</evidence>
<dbReference type="PANTHER" id="PTHR43133">
    <property type="entry name" value="RNA POLYMERASE ECF-TYPE SIGMA FACTO"/>
    <property type="match status" value="1"/>
</dbReference>
<dbReference type="NCBIfam" id="TIGR02937">
    <property type="entry name" value="sigma70-ECF"/>
    <property type="match status" value="1"/>
</dbReference>
<dbReference type="RefSeq" id="WP_345664790.1">
    <property type="nucleotide sequence ID" value="NZ_BAABET010000010.1"/>
</dbReference>
<feature type="region of interest" description="Disordered" evidence="5">
    <location>
        <begin position="1"/>
        <end position="26"/>
    </location>
</feature>
<dbReference type="InterPro" id="IPR007627">
    <property type="entry name" value="RNA_pol_sigma70_r2"/>
</dbReference>
<dbReference type="Gene3D" id="1.10.1740.10">
    <property type="match status" value="1"/>
</dbReference>
<keyword evidence="4" id="KW-0804">Transcription</keyword>
<evidence type="ECO:0000259" key="7">
    <source>
        <dbReference type="Pfam" id="PF08281"/>
    </source>
</evidence>
<dbReference type="InterPro" id="IPR036388">
    <property type="entry name" value="WH-like_DNA-bd_sf"/>
</dbReference>
<dbReference type="CDD" id="cd06171">
    <property type="entry name" value="Sigma70_r4"/>
    <property type="match status" value="1"/>
</dbReference>
<feature type="compositionally biased region" description="Basic and acidic residues" evidence="5">
    <location>
        <begin position="1"/>
        <end position="15"/>
    </location>
</feature>
<dbReference type="EMBL" id="BAABET010000010">
    <property type="protein sequence ID" value="GAA4330099.1"/>
    <property type="molecule type" value="Genomic_DNA"/>
</dbReference>
<evidence type="ECO:0000256" key="2">
    <source>
        <dbReference type="ARBA" id="ARBA00023015"/>
    </source>
</evidence>
<dbReference type="InterPro" id="IPR013325">
    <property type="entry name" value="RNA_pol_sigma_r2"/>
</dbReference>
<dbReference type="Gene3D" id="1.10.10.10">
    <property type="entry name" value="Winged helix-like DNA-binding domain superfamily/Winged helix DNA-binding domain"/>
    <property type="match status" value="1"/>
</dbReference>
<keyword evidence="2" id="KW-0805">Transcription regulation</keyword>
<dbReference type="PANTHER" id="PTHR43133:SF66">
    <property type="entry name" value="ECF RNA POLYMERASE SIGMA FACTOR SIGK"/>
    <property type="match status" value="1"/>
</dbReference>
<dbReference type="InterPro" id="IPR039425">
    <property type="entry name" value="RNA_pol_sigma-70-like"/>
</dbReference>
<evidence type="ECO:0000259" key="6">
    <source>
        <dbReference type="Pfam" id="PF04542"/>
    </source>
</evidence>
<reference evidence="9" key="1">
    <citation type="journal article" date="2019" name="Int. J. Syst. Evol. Microbiol.">
        <title>The Global Catalogue of Microorganisms (GCM) 10K type strain sequencing project: providing services to taxonomists for standard genome sequencing and annotation.</title>
        <authorList>
            <consortium name="The Broad Institute Genomics Platform"/>
            <consortium name="The Broad Institute Genome Sequencing Center for Infectious Disease"/>
            <person name="Wu L."/>
            <person name="Ma J."/>
        </authorList>
    </citation>
    <scope>NUCLEOTIDE SEQUENCE [LARGE SCALE GENOMIC DNA]</scope>
    <source>
        <strain evidence="9">JCM 31290</strain>
    </source>
</reference>
<dbReference type="NCBIfam" id="NF007228">
    <property type="entry name" value="PRK09646.1"/>
    <property type="match status" value="1"/>
</dbReference>
<dbReference type="SUPFAM" id="SSF88659">
    <property type="entry name" value="Sigma3 and sigma4 domains of RNA polymerase sigma factors"/>
    <property type="match status" value="1"/>
</dbReference>
<evidence type="ECO:0000313" key="8">
    <source>
        <dbReference type="EMBL" id="GAA4330099.1"/>
    </source>
</evidence>
<proteinExistence type="inferred from homology"/>
<dbReference type="Pfam" id="PF08281">
    <property type="entry name" value="Sigma70_r4_2"/>
    <property type="match status" value="1"/>
</dbReference>
<evidence type="ECO:0000256" key="5">
    <source>
        <dbReference type="SAM" id="MobiDB-lite"/>
    </source>
</evidence>
<evidence type="ECO:0000256" key="1">
    <source>
        <dbReference type="ARBA" id="ARBA00010641"/>
    </source>
</evidence>
<gene>
    <name evidence="8" type="ORF">GCM10023086_59550</name>
</gene>
<sequence>MDRGTGARREGDTRGRRSGPTDDPGLNQLLVRAADGDEQAFAGVYDALADPVMGLVCRVVRDKAQAEEVTQDVMVEVWRTADRFHPARGAARNWVLTLAHRRAVDRVRSVSAGRARELRAALREQERSFDTVAEEVEVREEQRVVFRCLAQLSRELRLPLVLAYYEGLTYAEVAEALSTPAGTIKSRMRQGLQRLHDCLEAGS</sequence>
<evidence type="ECO:0000313" key="9">
    <source>
        <dbReference type="Proteomes" id="UP001501115"/>
    </source>
</evidence>
<accession>A0ABP8GUJ8</accession>
<comment type="caution">
    <text evidence="8">The sequence shown here is derived from an EMBL/GenBank/DDBJ whole genome shotgun (WGS) entry which is preliminary data.</text>
</comment>
<dbReference type="Proteomes" id="UP001501115">
    <property type="component" value="Unassembled WGS sequence"/>
</dbReference>
<organism evidence="8 9">
    <name type="scientific">Streptomyces venetus</name>
    <dbReference type="NCBI Taxonomy" id="1701086"/>
    <lineage>
        <taxon>Bacteria</taxon>
        <taxon>Bacillati</taxon>
        <taxon>Actinomycetota</taxon>
        <taxon>Actinomycetes</taxon>
        <taxon>Kitasatosporales</taxon>
        <taxon>Streptomycetaceae</taxon>
        <taxon>Streptomyces</taxon>
    </lineage>
</organism>
<keyword evidence="3" id="KW-0731">Sigma factor</keyword>
<protein>
    <submittedName>
        <fullName evidence="8">Sigma-70 family RNA polymerase sigma factor</fullName>
    </submittedName>
</protein>